<keyword evidence="3" id="KW-1185">Reference proteome</keyword>
<sequence length="588" mass="64259">MRKKVEDVSLVDGVFDGVFGGEGDEDFVIGEGIRRGGLSGSHGSRREVKKMIVRMMNRVKVNEARGAKDTLGILFWGVMHKRFGVITSWDICYDLKSCYFNVEQFKPADEELSDRGSPRVIVYGYDRLPIQLVAPPSPDYVPGPEYPLSPDYVPGPEHPPSPAEVPYVPEVPYPPSPAEVPYPPSPGYVADSNPEEDPEEDHADYPADGGDDDDEPSDDEASEEEEDEHLASADSIITIPIVDHIPSARDTEAFETDNAAPTPVTSPRRHTARISIRPEAPMPFPSEEEAERLLALPPPPSLLISLSPPSAEERLARCLAAPAHPSPSLQPPPSSLHLPPQVPTSLPLPSSPLPPLPSSLFIPPPVNRREDIPEAELPPHNRLCLTALTSRYKVWESSTTAPRPTGGPTKAVEEVAPTTLEGVNARVIELAAVQEHDTHDIYAMIEDTQDRQTQIFQRVDRLVEDRQFHYKTARLLDQEALDSYSDAGLLYHLTRVTDAALTAQVSSLQGHLTMTLGEIRALQARDQARADAPEGTASRLAGLNNMPPRRSSATARAVAVAARAAAAAPMDKCYVEQIIRSTESPRNL</sequence>
<evidence type="ECO:0000313" key="3">
    <source>
        <dbReference type="Proteomes" id="UP001151760"/>
    </source>
</evidence>
<feature type="region of interest" description="Disordered" evidence="1">
    <location>
        <begin position="322"/>
        <end position="351"/>
    </location>
</feature>
<evidence type="ECO:0000313" key="2">
    <source>
        <dbReference type="EMBL" id="GJT87912.1"/>
    </source>
</evidence>
<organism evidence="2 3">
    <name type="scientific">Tanacetum coccineum</name>
    <dbReference type="NCBI Taxonomy" id="301880"/>
    <lineage>
        <taxon>Eukaryota</taxon>
        <taxon>Viridiplantae</taxon>
        <taxon>Streptophyta</taxon>
        <taxon>Embryophyta</taxon>
        <taxon>Tracheophyta</taxon>
        <taxon>Spermatophyta</taxon>
        <taxon>Magnoliopsida</taxon>
        <taxon>eudicotyledons</taxon>
        <taxon>Gunneridae</taxon>
        <taxon>Pentapetalae</taxon>
        <taxon>asterids</taxon>
        <taxon>campanulids</taxon>
        <taxon>Asterales</taxon>
        <taxon>Asteraceae</taxon>
        <taxon>Asteroideae</taxon>
        <taxon>Anthemideae</taxon>
        <taxon>Anthemidinae</taxon>
        <taxon>Tanacetum</taxon>
    </lineage>
</organism>
<feature type="compositionally biased region" description="Low complexity" evidence="1">
    <location>
        <begin position="335"/>
        <end position="348"/>
    </location>
</feature>
<comment type="caution">
    <text evidence="2">The sequence shown here is derived from an EMBL/GenBank/DDBJ whole genome shotgun (WGS) entry which is preliminary data.</text>
</comment>
<dbReference type="EMBL" id="BQNB010019680">
    <property type="protein sequence ID" value="GJT87912.1"/>
    <property type="molecule type" value="Genomic_DNA"/>
</dbReference>
<accession>A0ABQ5HL09</accession>
<reference evidence="2" key="1">
    <citation type="journal article" date="2022" name="Int. J. Mol. Sci.">
        <title>Draft Genome of Tanacetum Coccineum: Genomic Comparison of Closely Related Tanacetum-Family Plants.</title>
        <authorList>
            <person name="Yamashiro T."/>
            <person name="Shiraishi A."/>
            <person name="Nakayama K."/>
            <person name="Satake H."/>
        </authorList>
    </citation>
    <scope>NUCLEOTIDE SEQUENCE</scope>
</reference>
<name>A0ABQ5HL09_9ASTR</name>
<feature type="region of interest" description="Disordered" evidence="1">
    <location>
        <begin position="141"/>
        <end position="238"/>
    </location>
</feature>
<protein>
    <submittedName>
        <fullName evidence="2">Uncharacterized protein</fullName>
    </submittedName>
</protein>
<feature type="region of interest" description="Disordered" evidence="1">
    <location>
        <begin position="254"/>
        <end position="291"/>
    </location>
</feature>
<feature type="compositionally biased region" description="Pro residues" evidence="1">
    <location>
        <begin position="156"/>
        <end position="186"/>
    </location>
</feature>
<evidence type="ECO:0000256" key="1">
    <source>
        <dbReference type="SAM" id="MobiDB-lite"/>
    </source>
</evidence>
<feature type="compositionally biased region" description="Acidic residues" evidence="1">
    <location>
        <begin position="209"/>
        <end position="228"/>
    </location>
</feature>
<feature type="compositionally biased region" description="Acidic residues" evidence="1">
    <location>
        <begin position="193"/>
        <end position="202"/>
    </location>
</feature>
<reference evidence="2" key="2">
    <citation type="submission" date="2022-01" db="EMBL/GenBank/DDBJ databases">
        <authorList>
            <person name="Yamashiro T."/>
            <person name="Shiraishi A."/>
            <person name="Satake H."/>
            <person name="Nakayama K."/>
        </authorList>
    </citation>
    <scope>NUCLEOTIDE SEQUENCE</scope>
</reference>
<proteinExistence type="predicted"/>
<gene>
    <name evidence="2" type="ORF">Tco_1069629</name>
</gene>
<dbReference type="Proteomes" id="UP001151760">
    <property type="component" value="Unassembled WGS sequence"/>
</dbReference>
<feature type="compositionally biased region" description="Pro residues" evidence="1">
    <location>
        <begin position="324"/>
        <end position="334"/>
    </location>
</feature>
<feature type="region of interest" description="Disordered" evidence="1">
    <location>
        <begin position="527"/>
        <end position="548"/>
    </location>
</feature>